<name>A0A1A9RXG5_9NEIS</name>
<keyword evidence="1" id="KW-1133">Transmembrane helix</keyword>
<sequence length="137" mass="14970">MKFFGKFSHRFWDWFGGSEAAGRVFVLAFAALCGLLYAGGLILDKLLGRTAAPWPSVIGVGLGIGTLLALWFIEEDLADPEPVFGFKRRDQYLCGAVGGLVCALLIGFGWRQALVGALIGLLVAALIRWLKYVMRYV</sequence>
<dbReference type="EMBL" id="LXSL01000025">
    <property type="protein sequence ID" value="OAM27136.1"/>
    <property type="molecule type" value="Genomic_DNA"/>
</dbReference>
<feature type="transmembrane region" description="Helical" evidence="1">
    <location>
        <begin position="54"/>
        <end position="72"/>
    </location>
</feature>
<evidence type="ECO:0000256" key="1">
    <source>
        <dbReference type="SAM" id="Phobius"/>
    </source>
</evidence>
<proteinExistence type="predicted"/>
<feature type="transmembrane region" description="Helical" evidence="1">
    <location>
        <begin position="116"/>
        <end position="134"/>
    </location>
</feature>
<dbReference type="Proteomes" id="UP000077885">
    <property type="component" value="Unassembled WGS sequence"/>
</dbReference>
<accession>A0A1A9RXG5</accession>
<evidence type="ECO:0000313" key="3">
    <source>
        <dbReference type="Proteomes" id="UP000077885"/>
    </source>
</evidence>
<comment type="caution">
    <text evidence="2">The sequence shown here is derived from an EMBL/GenBank/DDBJ whole genome shotgun (WGS) entry which is preliminary data.</text>
</comment>
<protein>
    <submittedName>
        <fullName evidence="2">Uncharacterized protein</fullName>
    </submittedName>
</protein>
<keyword evidence="1" id="KW-0472">Membrane</keyword>
<evidence type="ECO:0000313" key="2">
    <source>
        <dbReference type="EMBL" id="OAM27136.1"/>
    </source>
</evidence>
<feature type="transmembrane region" description="Helical" evidence="1">
    <location>
        <begin position="20"/>
        <end position="42"/>
    </location>
</feature>
<reference evidence="3" key="1">
    <citation type="submission" date="2016-05" db="EMBL/GenBank/DDBJ databases">
        <title>Draft genome of Corynebacterium afermentans subsp. afermentans LCDC 88199T.</title>
        <authorList>
            <person name="Bernier A.-M."/>
            <person name="Bernard K."/>
        </authorList>
    </citation>
    <scope>NUCLEOTIDE SEQUENCE [LARGE SCALE GENOMIC DNA]</scope>
    <source>
        <strain evidence="3">NML02-A-017</strain>
    </source>
</reference>
<dbReference type="OrthoDB" id="8613648at2"/>
<dbReference type="RefSeq" id="WP_067593179.1">
    <property type="nucleotide sequence ID" value="NZ_LXSL01000025.1"/>
</dbReference>
<keyword evidence="1" id="KW-0812">Transmembrane</keyword>
<gene>
    <name evidence="2" type="ORF">A7P95_07030</name>
</gene>
<organism evidence="2 3">
    <name type="scientific">Eikenella longinqua</name>
    <dbReference type="NCBI Taxonomy" id="1795827"/>
    <lineage>
        <taxon>Bacteria</taxon>
        <taxon>Pseudomonadati</taxon>
        <taxon>Pseudomonadota</taxon>
        <taxon>Betaproteobacteria</taxon>
        <taxon>Neisseriales</taxon>
        <taxon>Neisseriaceae</taxon>
        <taxon>Eikenella</taxon>
    </lineage>
</organism>
<feature type="transmembrane region" description="Helical" evidence="1">
    <location>
        <begin position="92"/>
        <end position="110"/>
    </location>
</feature>
<keyword evidence="3" id="KW-1185">Reference proteome</keyword>
<dbReference type="AlphaFoldDB" id="A0A1A9RXG5"/>